<dbReference type="GO" id="GO:0005576">
    <property type="term" value="C:extracellular region"/>
    <property type="evidence" value="ECO:0007669"/>
    <property type="project" value="UniProtKB-SubCell"/>
</dbReference>
<sequence>MSHLFLVHLLGIWLLLSQVSTAPQPGWWEEVVQMCGRQLVREVINICGHATWNRPVRYPHRRSAGESFGLPRLPPSATNIMPSSLNEDKDAFNMMLGISPNLPQQLRATPSERLPLSLELQRQEPAIEDSKPSPEELKDIIHNRQGEAENSLSKLEYLSLNTHSRKKRQINEDSLTEKCCQRKCSRRFMLKFC</sequence>
<dbReference type="PRINTS" id="PR02004">
    <property type="entry name" value="RELAXIN"/>
</dbReference>
<evidence type="ECO:0000313" key="12">
    <source>
        <dbReference type="Proteomes" id="UP000694422"/>
    </source>
</evidence>
<keyword evidence="12" id="KW-1185">Reference proteome</keyword>
<dbReference type="PROSITE" id="PS00262">
    <property type="entry name" value="INSULIN"/>
    <property type="match status" value="1"/>
</dbReference>
<dbReference type="SUPFAM" id="SSF56994">
    <property type="entry name" value="Insulin-like"/>
    <property type="match status" value="1"/>
</dbReference>
<name>A0A8C9Q6E9_SPEDA</name>
<keyword evidence="7" id="KW-1015">Disulfide bond</keyword>
<proteinExistence type="inferred from homology"/>
<evidence type="ECO:0000256" key="3">
    <source>
        <dbReference type="ARBA" id="ARBA00011207"/>
    </source>
</evidence>
<reference evidence="11" key="2">
    <citation type="submission" date="2025-09" db="UniProtKB">
        <authorList>
            <consortium name="Ensembl"/>
        </authorList>
    </citation>
    <scope>IDENTIFICATION</scope>
</reference>
<dbReference type="Pfam" id="PF00049">
    <property type="entry name" value="Insulin"/>
    <property type="match status" value="1"/>
</dbReference>
<evidence type="ECO:0000256" key="4">
    <source>
        <dbReference type="ARBA" id="ARBA00022525"/>
    </source>
</evidence>
<feature type="chain" id="PRO_5034551000" description="Insulin-like domain-containing protein" evidence="9">
    <location>
        <begin position="22"/>
        <end position="193"/>
    </location>
</feature>
<feature type="domain" description="Insulin-like" evidence="10">
    <location>
        <begin position="32"/>
        <end position="193"/>
    </location>
</feature>
<dbReference type="InterPro" id="IPR051042">
    <property type="entry name" value="Repro_Hormone_Insulin-like"/>
</dbReference>
<evidence type="ECO:0000256" key="2">
    <source>
        <dbReference type="ARBA" id="ARBA00009034"/>
    </source>
</evidence>
<dbReference type="Gene3D" id="1.10.100.10">
    <property type="entry name" value="Insulin-like"/>
    <property type="match status" value="1"/>
</dbReference>
<evidence type="ECO:0000256" key="6">
    <source>
        <dbReference type="ARBA" id="ARBA00022702"/>
    </source>
</evidence>
<keyword evidence="6" id="KW-0372">Hormone</keyword>
<reference evidence="11" key="1">
    <citation type="submission" date="2025-08" db="UniProtKB">
        <authorList>
            <consortium name="Ensembl"/>
        </authorList>
    </citation>
    <scope>IDENTIFICATION</scope>
</reference>
<evidence type="ECO:0000256" key="8">
    <source>
        <dbReference type="RuleBase" id="RU000406"/>
    </source>
</evidence>
<dbReference type="InterPro" id="IPR036438">
    <property type="entry name" value="Insulin-like_sf"/>
</dbReference>
<dbReference type="CDD" id="cd04365">
    <property type="entry name" value="IlGF_relaxin_like"/>
    <property type="match status" value="1"/>
</dbReference>
<dbReference type="AlphaFoldDB" id="A0A8C9Q6E9"/>
<dbReference type="PANTHER" id="PTHR12004:SF13">
    <property type="entry name" value="PRORELAXIN H2"/>
    <property type="match status" value="1"/>
</dbReference>
<evidence type="ECO:0000256" key="1">
    <source>
        <dbReference type="ARBA" id="ARBA00004613"/>
    </source>
</evidence>
<evidence type="ECO:0000256" key="5">
    <source>
        <dbReference type="ARBA" id="ARBA00022685"/>
    </source>
</evidence>
<evidence type="ECO:0000256" key="9">
    <source>
        <dbReference type="SAM" id="SignalP"/>
    </source>
</evidence>
<dbReference type="InterPro" id="IPR016179">
    <property type="entry name" value="Insulin-like"/>
</dbReference>
<dbReference type="Ensembl" id="ENSSDAT00000020559.1">
    <property type="protein sequence ID" value="ENSSDAP00000017981.1"/>
    <property type="gene ID" value="ENSSDAG00000016418.1"/>
</dbReference>
<dbReference type="SMART" id="SM00078">
    <property type="entry name" value="IlGF"/>
    <property type="match status" value="1"/>
</dbReference>
<dbReference type="PANTHER" id="PTHR12004">
    <property type="entry name" value="RELAXIN"/>
    <property type="match status" value="1"/>
</dbReference>
<dbReference type="InterPro" id="IPR022353">
    <property type="entry name" value="Insulin_CS"/>
</dbReference>
<feature type="signal peptide" evidence="9">
    <location>
        <begin position="1"/>
        <end position="21"/>
    </location>
</feature>
<comment type="subcellular location">
    <subcellularLocation>
        <location evidence="1 8">Secreted</location>
    </subcellularLocation>
</comment>
<comment type="similarity">
    <text evidence="2 8">Belongs to the insulin family.</text>
</comment>
<comment type="subunit">
    <text evidence="3">Heterodimer of a B chain and an A chain linked by two disulfide bonds.</text>
</comment>
<evidence type="ECO:0000313" key="11">
    <source>
        <dbReference type="Ensembl" id="ENSSDAP00000017981.1"/>
    </source>
</evidence>
<keyword evidence="4 8" id="KW-0964">Secreted</keyword>
<dbReference type="Proteomes" id="UP000694422">
    <property type="component" value="Unplaced"/>
</dbReference>
<organism evidence="11 12">
    <name type="scientific">Spermophilus dauricus</name>
    <name type="common">Daurian ground squirrel</name>
    <dbReference type="NCBI Taxonomy" id="99837"/>
    <lineage>
        <taxon>Eukaryota</taxon>
        <taxon>Metazoa</taxon>
        <taxon>Chordata</taxon>
        <taxon>Craniata</taxon>
        <taxon>Vertebrata</taxon>
        <taxon>Euteleostomi</taxon>
        <taxon>Mammalia</taxon>
        <taxon>Eutheria</taxon>
        <taxon>Euarchontoglires</taxon>
        <taxon>Glires</taxon>
        <taxon>Rodentia</taxon>
        <taxon>Sciuromorpha</taxon>
        <taxon>Sciuridae</taxon>
        <taxon>Xerinae</taxon>
        <taxon>Marmotini</taxon>
        <taxon>Spermophilus</taxon>
    </lineage>
</organism>
<keyword evidence="5" id="KW-0165">Cleavage on pair of basic residues</keyword>
<dbReference type="GO" id="GO:0005179">
    <property type="term" value="F:hormone activity"/>
    <property type="evidence" value="ECO:0007669"/>
    <property type="project" value="UniProtKB-KW"/>
</dbReference>
<keyword evidence="9" id="KW-0732">Signal</keyword>
<protein>
    <recommendedName>
        <fullName evidence="10">Insulin-like domain-containing protein</fullName>
    </recommendedName>
</protein>
<accession>A0A8C9Q6E9</accession>
<evidence type="ECO:0000256" key="7">
    <source>
        <dbReference type="ARBA" id="ARBA00023157"/>
    </source>
</evidence>
<dbReference type="InterPro" id="IPR022421">
    <property type="entry name" value="Relaxin"/>
</dbReference>
<evidence type="ECO:0000259" key="10">
    <source>
        <dbReference type="SMART" id="SM00078"/>
    </source>
</evidence>